<evidence type="ECO:0000256" key="1">
    <source>
        <dbReference type="SAM" id="MobiDB-lite"/>
    </source>
</evidence>
<feature type="compositionally biased region" description="Basic and acidic residues" evidence="1">
    <location>
        <begin position="272"/>
        <end position="282"/>
    </location>
</feature>
<feature type="compositionally biased region" description="Basic and acidic residues" evidence="1">
    <location>
        <begin position="306"/>
        <end position="324"/>
    </location>
</feature>
<comment type="caution">
    <text evidence="2">The sequence shown here is derived from an EMBL/GenBank/DDBJ whole genome shotgun (WGS) entry which is preliminary data.</text>
</comment>
<name>A0A4Z1EP53_9HELO</name>
<feature type="region of interest" description="Disordered" evidence="1">
    <location>
        <begin position="208"/>
        <end position="403"/>
    </location>
</feature>
<dbReference type="EMBL" id="PQXH01000093">
    <property type="protein sequence ID" value="TGO12173.1"/>
    <property type="molecule type" value="Genomic_DNA"/>
</dbReference>
<accession>A0A4Z1EP53</accession>
<feature type="compositionally biased region" description="Polar residues" evidence="1">
    <location>
        <begin position="325"/>
        <end position="340"/>
    </location>
</feature>
<dbReference type="Proteomes" id="UP000297777">
    <property type="component" value="Unassembled WGS sequence"/>
</dbReference>
<dbReference type="AlphaFoldDB" id="A0A4Z1EP53"/>
<proteinExistence type="predicted"/>
<protein>
    <submittedName>
        <fullName evidence="2">Uncharacterized protein</fullName>
    </submittedName>
</protein>
<evidence type="ECO:0000313" key="2">
    <source>
        <dbReference type="EMBL" id="TGO12173.1"/>
    </source>
</evidence>
<feature type="compositionally biased region" description="Basic and acidic residues" evidence="1">
    <location>
        <begin position="290"/>
        <end position="299"/>
    </location>
</feature>
<reference evidence="2 3" key="1">
    <citation type="submission" date="2017-12" db="EMBL/GenBank/DDBJ databases">
        <title>Comparative genomics of Botrytis spp.</title>
        <authorList>
            <person name="Valero-Jimenez C.A."/>
            <person name="Tapia P."/>
            <person name="Veloso J."/>
            <person name="Silva-Moreno E."/>
            <person name="Staats M."/>
            <person name="Valdes J.H."/>
            <person name="Van Kan J.A.L."/>
        </authorList>
    </citation>
    <scope>NUCLEOTIDE SEQUENCE [LARGE SCALE GENOMIC DNA]</scope>
    <source>
        <strain evidence="2 3">Bt9001</strain>
    </source>
</reference>
<organism evidence="2 3">
    <name type="scientific">Botrytis tulipae</name>
    <dbReference type="NCBI Taxonomy" id="87230"/>
    <lineage>
        <taxon>Eukaryota</taxon>
        <taxon>Fungi</taxon>
        <taxon>Dikarya</taxon>
        <taxon>Ascomycota</taxon>
        <taxon>Pezizomycotina</taxon>
        <taxon>Leotiomycetes</taxon>
        <taxon>Helotiales</taxon>
        <taxon>Sclerotiniaceae</taxon>
        <taxon>Botrytis</taxon>
    </lineage>
</organism>
<gene>
    <name evidence="2" type="ORF">BTUL_0093g00210</name>
</gene>
<dbReference type="OrthoDB" id="10470889at2759"/>
<evidence type="ECO:0000313" key="3">
    <source>
        <dbReference type="Proteomes" id="UP000297777"/>
    </source>
</evidence>
<feature type="compositionally biased region" description="Low complexity" evidence="1">
    <location>
        <begin position="9"/>
        <end position="26"/>
    </location>
</feature>
<sequence>MPPPASRESSGTRPSSRNGSSSSGRSANVSRDDTHGGAKPRGRSRGINSGSDTDGSTDGGNVTDRTTGRRKMHSNPDSGNPSDRAYSRGPRAPSQASSTRSKRAKSPERIYLFGDDPYSGLAPEGHKVSLYDDDDGYLTDHGQRAQSESRKKTSKRDRSREAPETIRPPLAPLDGEKYLPGQLSNPQAKAKRRTVEHVNVYAKGEVPILETCSDWEEEPKIKRKPIKKREQSQGSISRHAEPELSRHRSGDGKNLKVKSRSEPMRQPPGGEQTRDEDRDGAWHKHGGKVRTRDSGHEAKINGGLANKDDFLGLREDWLRGKTHADSTPNGLVNQPESTPQPVYANNKRDPGPASDQGRKHHKGTEQHIPPHKLFDTIAGRPPQEEEKKRKKSPSRLLQRIFKS</sequence>
<feature type="compositionally biased region" description="Low complexity" evidence="1">
    <location>
        <begin position="394"/>
        <end position="403"/>
    </location>
</feature>
<feature type="region of interest" description="Disordered" evidence="1">
    <location>
        <begin position="1"/>
        <end position="194"/>
    </location>
</feature>
<feature type="compositionally biased region" description="Basic and acidic residues" evidence="1">
    <location>
        <begin position="238"/>
        <end position="263"/>
    </location>
</feature>
<keyword evidence="3" id="KW-1185">Reference proteome</keyword>
<feature type="compositionally biased region" description="Low complexity" evidence="1">
    <location>
        <begin position="49"/>
        <end position="60"/>
    </location>
</feature>
<feature type="compositionally biased region" description="Basic and acidic residues" evidence="1">
    <location>
        <begin position="141"/>
        <end position="164"/>
    </location>
</feature>